<feature type="transmembrane region" description="Helical" evidence="5">
    <location>
        <begin position="20"/>
        <end position="39"/>
    </location>
</feature>
<comment type="caution">
    <text evidence="7">The sequence shown here is derived from an EMBL/GenBank/DDBJ whole genome shotgun (WGS) entry which is preliminary data.</text>
</comment>
<reference evidence="7 8" key="1">
    <citation type="submission" date="2019-11" db="EMBL/GenBank/DDBJ databases">
        <title>Eggerthellaceae novel genus isolated from the rectal contents of marmort.</title>
        <authorList>
            <person name="Zhang G."/>
        </authorList>
    </citation>
    <scope>NUCLEOTIDE SEQUENCE [LARGE SCALE GENOMIC DNA]</scope>
    <source>
        <strain evidence="8">zg-886</strain>
    </source>
</reference>
<accession>A0ABX0INV6</accession>
<keyword evidence="1" id="KW-0805">Transcription regulation</keyword>
<gene>
    <name evidence="7" type="ORF">GMI68_08640</name>
</gene>
<keyword evidence="2" id="KW-0238">DNA-binding</keyword>
<feature type="domain" description="HTH luxR-type" evidence="6">
    <location>
        <begin position="480"/>
        <end position="545"/>
    </location>
</feature>
<evidence type="ECO:0000256" key="3">
    <source>
        <dbReference type="ARBA" id="ARBA00023163"/>
    </source>
</evidence>
<keyword evidence="5" id="KW-0812">Transmembrane</keyword>
<evidence type="ECO:0000256" key="1">
    <source>
        <dbReference type="ARBA" id="ARBA00023015"/>
    </source>
</evidence>
<dbReference type="CDD" id="cd06170">
    <property type="entry name" value="LuxR_C_like"/>
    <property type="match status" value="1"/>
</dbReference>
<evidence type="ECO:0000256" key="4">
    <source>
        <dbReference type="SAM" id="MobiDB-lite"/>
    </source>
</evidence>
<protein>
    <recommendedName>
        <fullName evidence="6">HTH luxR-type domain-containing protein</fullName>
    </recommendedName>
</protein>
<dbReference type="PANTHER" id="PTHR44688:SF16">
    <property type="entry name" value="DNA-BINDING TRANSCRIPTIONAL ACTIVATOR DEVR_DOSR"/>
    <property type="match status" value="1"/>
</dbReference>
<dbReference type="SUPFAM" id="SSF46894">
    <property type="entry name" value="C-terminal effector domain of the bipartite response regulators"/>
    <property type="match status" value="1"/>
</dbReference>
<dbReference type="InterPro" id="IPR000792">
    <property type="entry name" value="Tscrpt_reg_LuxR_C"/>
</dbReference>
<feature type="transmembrane region" description="Helical" evidence="5">
    <location>
        <begin position="297"/>
        <end position="320"/>
    </location>
</feature>
<dbReference type="PANTHER" id="PTHR44688">
    <property type="entry name" value="DNA-BINDING TRANSCRIPTIONAL ACTIVATOR DEVR_DOSR"/>
    <property type="match status" value="1"/>
</dbReference>
<evidence type="ECO:0000313" key="8">
    <source>
        <dbReference type="Proteomes" id="UP000636394"/>
    </source>
</evidence>
<sequence length="549" mass="57236">MLGAMETQLAIPPFRFCGQAFLYAWRMCVFFAPLMVVFAPDPYACLVEGRLGYLIACAAGLLVPFALGRKGKAVPDKALVAGGTLGASGGTLLALALSSLSAPAAASVAAFAVAGAGDALLTLAFASMYRSVSVRLSMRAVPLAMALAAGIYALAVNNNAAVSLPVVVMLPVACAAVLLHDIGRRDEVAPAAPEGIAQVVEPERSTFTKWKIALYTSVLWLAFGIMWPLAVSRLYGDAPLFLAFSLSVAALVIIVSLSLAVMTYVLRLPAVKTFWIFVPLMFAGFTAVAIIDSNVQVVAFALVFAAHNIAEVQLTTHFSAICRRRGFSTRMLFGCGLAILAFAEAAGVVVGTAVVPLHSTALTMVLLVCANVIVIAVIFSIMRVNTTFQRVELEAALAKQASTPAQAPDANETASGANAEGSAPQTSEEAPVDAAGEQPAKQAAPAAVEAPDAPNEAPASTAPAAATAPAATPAEQAAADWVLRFGLSRREREVAQLLLSGRNVPAVAELLCISQSTVQTHVKHIYEKTGVHTRQELIALGYEQTHPSE</sequence>
<keyword evidence="5" id="KW-0472">Membrane</keyword>
<dbReference type="Gene3D" id="1.10.10.10">
    <property type="entry name" value="Winged helix-like DNA-binding domain superfamily/Winged helix DNA-binding domain"/>
    <property type="match status" value="1"/>
</dbReference>
<evidence type="ECO:0000256" key="5">
    <source>
        <dbReference type="SAM" id="Phobius"/>
    </source>
</evidence>
<feature type="transmembrane region" description="Helical" evidence="5">
    <location>
        <begin position="79"/>
        <end position="98"/>
    </location>
</feature>
<feature type="transmembrane region" description="Helical" evidence="5">
    <location>
        <begin position="212"/>
        <end position="230"/>
    </location>
</feature>
<organism evidence="7 8">
    <name type="scientific">Xiamenia xianingshaonis</name>
    <dbReference type="NCBI Taxonomy" id="2682776"/>
    <lineage>
        <taxon>Bacteria</taxon>
        <taxon>Bacillati</taxon>
        <taxon>Actinomycetota</taxon>
        <taxon>Coriobacteriia</taxon>
        <taxon>Eggerthellales</taxon>
        <taxon>Eggerthellaceae</taxon>
        <taxon>Xiamenia</taxon>
    </lineage>
</organism>
<evidence type="ECO:0000256" key="2">
    <source>
        <dbReference type="ARBA" id="ARBA00023125"/>
    </source>
</evidence>
<feature type="transmembrane region" description="Helical" evidence="5">
    <location>
        <begin position="161"/>
        <end position="179"/>
    </location>
</feature>
<feature type="transmembrane region" description="Helical" evidence="5">
    <location>
        <begin position="361"/>
        <end position="382"/>
    </location>
</feature>
<dbReference type="SMART" id="SM00421">
    <property type="entry name" value="HTH_LUXR"/>
    <property type="match status" value="1"/>
</dbReference>
<feature type="compositionally biased region" description="Low complexity" evidence="4">
    <location>
        <begin position="434"/>
        <end position="472"/>
    </location>
</feature>
<name>A0ABX0INV6_9ACTN</name>
<feature type="region of interest" description="Disordered" evidence="4">
    <location>
        <begin position="401"/>
        <end position="472"/>
    </location>
</feature>
<dbReference type="PROSITE" id="PS50043">
    <property type="entry name" value="HTH_LUXR_2"/>
    <property type="match status" value="1"/>
</dbReference>
<dbReference type="PRINTS" id="PR00038">
    <property type="entry name" value="HTHLUXR"/>
</dbReference>
<dbReference type="InterPro" id="IPR016032">
    <property type="entry name" value="Sig_transdc_resp-reg_C-effctor"/>
</dbReference>
<feature type="transmembrane region" description="Helical" evidence="5">
    <location>
        <begin position="332"/>
        <end position="355"/>
    </location>
</feature>
<proteinExistence type="predicted"/>
<feature type="transmembrane region" description="Helical" evidence="5">
    <location>
        <begin position="242"/>
        <end position="266"/>
    </location>
</feature>
<feature type="transmembrane region" description="Helical" evidence="5">
    <location>
        <begin position="51"/>
        <end position="67"/>
    </location>
</feature>
<evidence type="ECO:0000313" key="7">
    <source>
        <dbReference type="EMBL" id="NHM14818.1"/>
    </source>
</evidence>
<evidence type="ECO:0000259" key="6">
    <source>
        <dbReference type="PROSITE" id="PS50043"/>
    </source>
</evidence>
<dbReference type="Pfam" id="PF00196">
    <property type="entry name" value="GerE"/>
    <property type="match status" value="1"/>
</dbReference>
<dbReference type="Proteomes" id="UP000636394">
    <property type="component" value="Unassembled WGS sequence"/>
</dbReference>
<feature type="transmembrane region" description="Helical" evidence="5">
    <location>
        <begin position="104"/>
        <end position="129"/>
    </location>
</feature>
<keyword evidence="5" id="KW-1133">Transmembrane helix</keyword>
<feature type="transmembrane region" description="Helical" evidence="5">
    <location>
        <begin position="136"/>
        <end position="155"/>
    </location>
</feature>
<dbReference type="EMBL" id="WPCR01000012">
    <property type="protein sequence ID" value="NHM14818.1"/>
    <property type="molecule type" value="Genomic_DNA"/>
</dbReference>
<dbReference type="InterPro" id="IPR036388">
    <property type="entry name" value="WH-like_DNA-bd_sf"/>
</dbReference>
<keyword evidence="3" id="KW-0804">Transcription</keyword>
<feature type="transmembrane region" description="Helical" evidence="5">
    <location>
        <begin position="273"/>
        <end position="291"/>
    </location>
</feature>
<dbReference type="PROSITE" id="PS00622">
    <property type="entry name" value="HTH_LUXR_1"/>
    <property type="match status" value="1"/>
</dbReference>
<keyword evidence="8" id="KW-1185">Reference proteome</keyword>